<gene>
    <name evidence="1" type="ORF">HPB47_005717</name>
</gene>
<organism evidence="1 2">
    <name type="scientific">Ixodes persulcatus</name>
    <name type="common">Taiga tick</name>
    <dbReference type="NCBI Taxonomy" id="34615"/>
    <lineage>
        <taxon>Eukaryota</taxon>
        <taxon>Metazoa</taxon>
        <taxon>Ecdysozoa</taxon>
        <taxon>Arthropoda</taxon>
        <taxon>Chelicerata</taxon>
        <taxon>Arachnida</taxon>
        <taxon>Acari</taxon>
        <taxon>Parasitiformes</taxon>
        <taxon>Ixodida</taxon>
        <taxon>Ixodoidea</taxon>
        <taxon>Ixodidae</taxon>
        <taxon>Ixodinae</taxon>
        <taxon>Ixodes</taxon>
    </lineage>
</organism>
<name>A0AC60PCA8_IXOPE</name>
<comment type="caution">
    <text evidence="1">The sequence shown here is derived from an EMBL/GenBank/DDBJ whole genome shotgun (WGS) entry which is preliminary data.</text>
</comment>
<proteinExistence type="predicted"/>
<keyword evidence="2" id="KW-1185">Reference proteome</keyword>
<sequence>MSILPPLSSFVVHEDASSVGPRWRKWVTRFDNFLLACNIKDPTRSKAMLLHYAGDEVCDIYETLPATATADSTSGTAPNAYKLAVDQLTRHFDPKANYEYQRCLFRQERQLGDESIDTYHTRIRHIAMLCGFTDLDAERKSHIIQTCSSATLRRKSLHKPDITLTQLLELARTTDMADRQAKSMESALAGLQNVTLQVQTHRPSRPKGKDVKGKDLSSRQQNDRTCGHCGGTYPHRSELCPARGQICNSCGKANHFARVCRSSRRPERRPLDETNTLTRVTSTESIFQTDDRHKKLPQASITYGSFGTTKAIIDSGATVNTMGEHTFNSLTQKPCLQTSTRQVFPYGSSKPLHILGEFPVQLSYEGQRCQTVVHVVKEDNHALATLLSRESATALGLLHIVHSLSTPDPLRGYPELTNGIGKLKGTCVHLHINPDLPPVAQKPRRVPFHLRSRDPTQNN</sequence>
<dbReference type="Proteomes" id="UP000805193">
    <property type="component" value="Unassembled WGS sequence"/>
</dbReference>
<evidence type="ECO:0000313" key="1">
    <source>
        <dbReference type="EMBL" id="KAG0417317.1"/>
    </source>
</evidence>
<protein>
    <submittedName>
        <fullName evidence="1">Uncharacterized protein</fullName>
    </submittedName>
</protein>
<reference evidence="1 2" key="1">
    <citation type="journal article" date="2020" name="Cell">
        <title>Large-Scale Comparative Analyses of Tick Genomes Elucidate Their Genetic Diversity and Vector Capacities.</title>
        <authorList>
            <consortium name="Tick Genome and Microbiome Consortium (TIGMIC)"/>
            <person name="Jia N."/>
            <person name="Wang J."/>
            <person name="Shi W."/>
            <person name="Du L."/>
            <person name="Sun Y."/>
            <person name="Zhan W."/>
            <person name="Jiang J.F."/>
            <person name="Wang Q."/>
            <person name="Zhang B."/>
            <person name="Ji P."/>
            <person name="Bell-Sakyi L."/>
            <person name="Cui X.M."/>
            <person name="Yuan T.T."/>
            <person name="Jiang B.G."/>
            <person name="Yang W.F."/>
            <person name="Lam T.T."/>
            <person name="Chang Q.C."/>
            <person name="Ding S.J."/>
            <person name="Wang X.J."/>
            <person name="Zhu J.G."/>
            <person name="Ruan X.D."/>
            <person name="Zhao L."/>
            <person name="Wei J.T."/>
            <person name="Ye R.Z."/>
            <person name="Que T.C."/>
            <person name="Du C.H."/>
            <person name="Zhou Y.H."/>
            <person name="Cheng J.X."/>
            <person name="Dai P.F."/>
            <person name="Guo W.B."/>
            <person name="Han X.H."/>
            <person name="Huang E.J."/>
            <person name="Li L.F."/>
            <person name="Wei W."/>
            <person name="Gao Y.C."/>
            <person name="Liu J.Z."/>
            <person name="Shao H.Z."/>
            <person name="Wang X."/>
            <person name="Wang C.C."/>
            <person name="Yang T.C."/>
            <person name="Huo Q.B."/>
            <person name="Li W."/>
            <person name="Chen H.Y."/>
            <person name="Chen S.E."/>
            <person name="Zhou L.G."/>
            <person name="Ni X.B."/>
            <person name="Tian J.H."/>
            <person name="Sheng Y."/>
            <person name="Liu T."/>
            <person name="Pan Y.S."/>
            <person name="Xia L.Y."/>
            <person name="Li J."/>
            <person name="Zhao F."/>
            <person name="Cao W.C."/>
        </authorList>
    </citation>
    <scope>NUCLEOTIDE SEQUENCE [LARGE SCALE GENOMIC DNA]</scope>
    <source>
        <strain evidence="1">Iper-2018</strain>
    </source>
</reference>
<dbReference type="EMBL" id="JABSTQ010010859">
    <property type="protein sequence ID" value="KAG0417317.1"/>
    <property type="molecule type" value="Genomic_DNA"/>
</dbReference>
<accession>A0AC60PCA8</accession>
<evidence type="ECO:0000313" key="2">
    <source>
        <dbReference type="Proteomes" id="UP000805193"/>
    </source>
</evidence>